<dbReference type="Proteomes" id="UP000254589">
    <property type="component" value="Unassembled WGS sequence"/>
</dbReference>
<accession>A0AAJ5D097</accession>
<dbReference type="AlphaFoldDB" id="A0AAJ5D097"/>
<protein>
    <submittedName>
        <fullName evidence="1">Uncharacterized protein</fullName>
    </submittedName>
</protein>
<organism evidence="1 2">
    <name type="scientific">Pandoraea pulmonicola</name>
    <dbReference type="NCBI Taxonomy" id="93221"/>
    <lineage>
        <taxon>Bacteria</taxon>
        <taxon>Pseudomonadati</taxon>
        <taxon>Pseudomonadota</taxon>
        <taxon>Betaproteobacteria</taxon>
        <taxon>Burkholderiales</taxon>
        <taxon>Burkholderiaceae</taxon>
        <taxon>Pandoraea</taxon>
    </lineage>
</organism>
<sequence>MVFCVAIAGPLFGCAAVQSDSLGESLSCEQHATAAKYLNTWATRNFEESYGKKGDVTGAQIQLLIIEQKAPSPYASAFNRYQAKAAENLLLAKKKNCDTSGYPLPPVDEFRAQLDALKKN</sequence>
<comment type="caution">
    <text evidence="1">The sequence shown here is derived from an EMBL/GenBank/DDBJ whole genome shotgun (WGS) entry which is preliminary data.</text>
</comment>
<name>A0AAJ5D097_PANPU</name>
<evidence type="ECO:0000313" key="1">
    <source>
        <dbReference type="EMBL" id="SUA90412.1"/>
    </source>
</evidence>
<dbReference type="EMBL" id="UGSJ01000001">
    <property type="protein sequence ID" value="SUA90412.1"/>
    <property type="molecule type" value="Genomic_DNA"/>
</dbReference>
<reference evidence="1 2" key="1">
    <citation type="submission" date="2018-06" db="EMBL/GenBank/DDBJ databases">
        <authorList>
            <consortium name="Pathogen Informatics"/>
            <person name="Doyle S."/>
        </authorList>
    </citation>
    <scope>NUCLEOTIDE SEQUENCE [LARGE SCALE GENOMIC DNA]</scope>
    <source>
        <strain evidence="1 2">NCTC13159</strain>
    </source>
</reference>
<evidence type="ECO:0000313" key="2">
    <source>
        <dbReference type="Proteomes" id="UP000254589"/>
    </source>
</evidence>
<proteinExistence type="predicted"/>
<gene>
    <name evidence="1" type="ORF">NCTC13159_01895</name>
</gene>